<name>A0ACC4DHN9_PURLI</name>
<dbReference type="EMBL" id="JBGNUJ010000009">
    <property type="protein sequence ID" value="KAL3955855.1"/>
    <property type="molecule type" value="Genomic_DNA"/>
</dbReference>
<keyword evidence="2" id="KW-1185">Reference proteome</keyword>
<comment type="caution">
    <text evidence="1">The sequence shown here is derived from an EMBL/GenBank/DDBJ whole genome shotgun (WGS) entry which is preliminary data.</text>
</comment>
<evidence type="ECO:0000313" key="1">
    <source>
        <dbReference type="EMBL" id="KAL3955855.1"/>
    </source>
</evidence>
<reference evidence="1" key="1">
    <citation type="submission" date="2024-12" db="EMBL/GenBank/DDBJ databases">
        <title>Comparative genomics and development of molecular markers within Purpureocillium lilacinum and among Purpureocillium species.</title>
        <authorList>
            <person name="Yeh Z.-Y."/>
            <person name="Ni N.-T."/>
            <person name="Lo P.-H."/>
            <person name="Mushyakhwo K."/>
            <person name="Lin C.-F."/>
            <person name="Nai Y.-S."/>
        </authorList>
    </citation>
    <scope>NUCLEOTIDE SEQUENCE</scope>
    <source>
        <strain evidence="1">NCHU-NPUST-175</strain>
    </source>
</reference>
<accession>A0ACC4DHN9</accession>
<proteinExistence type="predicted"/>
<gene>
    <name evidence="1" type="ORF">ACCO45_009874</name>
</gene>
<evidence type="ECO:0000313" key="2">
    <source>
        <dbReference type="Proteomes" id="UP001638806"/>
    </source>
</evidence>
<dbReference type="Proteomes" id="UP001638806">
    <property type="component" value="Unassembled WGS sequence"/>
</dbReference>
<organism evidence="1 2">
    <name type="scientific">Purpureocillium lilacinum</name>
    <name type="common">Paecilomyces lilacinus</name>
    <dbReference type="NCBI Taxonomy" id="33203"/>
    <lineage>
        <taxon>Eukaryota</taxon>
        <taxon>Fungi</taxon>
        <taxon>Dikarya</taxon>
        <taxon>Ascomycota</taxon>
        <taxon>Pezizomycotina</taxon>
        <taxon>Sordariomycetes</taxon>
        <taxon>Hypocreomycetidae</taxon>
        <taxon>Hypocreales</taxon>
        <taxon>Ophiocordycipitaceae</taxon>
        <taxon>Purpureocillium</taxon>
    </lineage>
</organism>
<sequence>MPQSDLCTTSRSKSRKRARTPNPREESRPKKRLHRSQHSDFSPSMTVDSPQSAASAASIGQHYGLGDEGALENLFATHPHSFTTVPHPTYRKGPMSHRGSSASIMRYIFRMISCQRYRDHNEFESLYLGLKRIRLRPTLRRSLLQALRPQRAPSSSQPCG</sequence>
<protein>
    <submittedName>
        <fullName evidence="1">Uncharacterized protein</fullName>
    </submittedName>
</protein>